<dbReference type="InterPro" id="IPR005119">
    <property type="entry name" value="LysR_subst-bd"/>
</dbReference>
<dbReference type="SUPFAM" id="SSF46785">
    <property type="entry name" value="Winged helix' DNA-binding domain"/>
    <property type="match status" value="1"/>
</dbReference>
<dbReference type="Proteomes" id="UP001629230">
    <property type="component" value="Unassembled WGS sequence"/>
</dbReference>
<dbReference type="Gene3D" id="1.10.10.10">
    <property type="entry name" value="Winged helix-like DNA-binding domain superfamily/Winged helix DNA-binding domain"/>
    <property type="match status" value="1"/>
</dbReference>
<evidence type="ECO:0000313" key="7">
    <source>
        <dbReference type="Proteomes" id="UP001629230"/>
    </source>
</evidence>
<reference evidence="6 7" key="1">
    <citation type="journal article" date="2024" name="Chem. Sci.">
        <title>Discovery of megapolipeptins by genome mining of a Burkholderiales bacteria collection.</title>
        <authorList>
            <person name="Paulo B.S."/>
            <person name="Recchia M.J.J."/>
            <person name="Lee S."/>
            <person name="Fergusson C.H."/>
            <person name="Romanowski S.B."/>
            <person name="Hernandez A."/>
            <person name="Krull N."/>
            <person name="Liu D.Y."/>
            <person name="Cavanagh H."/>
            <person name="Bos A."/>
            <person name="Gray C.A."/>
            <person name="Murphy B.T."/>
            <person name="Linington R.G."/>
            <person name="Eustaquio A.S."/>
        </authorList>
    </citation>
    <scope>NUCLEOTIDE SEQUENCE [LARGE SCALE GENOMIC DNA]</scope>
    <source>
        <strain evidence="6 7">RL17-350-BIC-A</strain>
    </source>
</reference>
<sequence length="294" mass="32374">MEKRLPPLNGLRAFEAAARNLSLKLAADELCVTPAAVSQLVKGLESYLGVALFIRANRGIRLTQAGVDYLPAIRNAFKQIGDATRRIAKIAETGTLTVSVTPSFASYWLIPRLQSFHDKHRNIDLRVMTGKEPVDFAHDVMDVAIRHGTAQHGKFYRERLCAVDLIPVASPTLIAQFGMPETASDLTRWPLLHEVERMNWHLWFQSQSVQGMSLPSGTAFDDCAMMLTAIVAGQGAGLVPAAMAASALGDNRIVKVWDFDWPEDYAYHLVLPDGDHGPLVAAFREWIIGEIANS</sequence>
<comment type="caution">
    <text evidence="6">The sequence shown here is derived from an EMBL/GenBank/DDBJ whole genome shotgun (WGS) entry which is preliminary data.</text>
</comment>
<keyword evidence="4" id="KW-0804">Transcription</keyword>
<dbReference type="CDD" id="cd08432">
    <property type="entry name" value="PBP2_GcdR_TrpI_HvrB_AmpR_like"/>
    <property type="match status" value="1"/>
</dbReference>
<evidence type="ECO:0000259" key="5">
    <source>
        <dbReference type="PROSITE" id="PS50931"/>
    </source>
</evidence>
<evidence type="ECO:0000256" key="1">
    <source>
        <dbReference type="ARBA" id="ARBA00009437"/>
    </source>
</evidence>
<keyword evidence="2" id="KW-0805">Transcription regulation</keyword>
<dbReference type="InterPro" id="IPR036388">
    <property type="entry name" value="WH-like_DNA-bd_sf"/>
</dbReference>
<accession>A0ABW9AV13</accession>
<dbReference type="PANTHER" id="PTHR30537:SF26">
    <property type="entry name" value="GLYCINE CLEAVAGE SYSTEM TRANSCRIPTIONAL ACTIVATOR"/>
    <property type="match status" value="1"/>
</dbReference>
<dbReference type="EMBL" id="JAQQEZ010000020">
    <property type="protein sequence ID" value="MFM0004375.1"/>
    <property type="molecule type" value="Genomic_DNA"/>
</dbReference>
<keyword evidence="3" id="KW-0238">DNA-binding</keyword>
<evidence type="ECO:0000256" key="4">
    <source>
        <dbReference type="ARBA" id="ARBA00023163"/>
    </source>
</evidence>
<dbReference type="NCBIfam" id="NF008352">
    <property type="entry name" value="PRK11139.1"/>
    <property type="match status" value="1"/>
</dbReference>
<evidence type="ECO:0000313" key="6">
    <source>
        <dbReference type="EMBL" id="MFM0004375.1"/>
    </source>
</evidence>
<dbReference type="InterPro" id="IPR000847">
    <property type="entry name" value="LysR_HTH_N"/>
</dbReference>
<dbReference type="InterPro" id="IPR036390">
    <property type="entry name" value="WH_DNA-bd_sf"/>
</dbReference>
<organism evidence="6 7">
    <name type="scientific">Paraburkholderia dipogonis</name>
    <dbReference type="NCBI Taxonomy" id="1211383"/>
    <lineage>
        <taxon>Bacteria</taxon>
        <taxon>Pseudomonadati</taxon>
        <taxon>Pseudomonadota</taxon>
        <taxon>Betaproteobacteria</taxon>
        <taxon>Burkholderiales</taxon>
        <taxon>Burkholderiaceae</taxon>
        <taxon>Paraburkholderia</taxon>
    </lineage>
</organism>
<evidence type="ECO:0000256" key="2">
    <source>
        <dbReference type="ARBA" id="ARBA00023015"/>
    </source>
</evidence>
<dbReference type="PROSITE" id="PS50931">
    <property type="entry name" value="HTH_LYSR"/>
    <property type="match status" value="1"/>
</dbReference>
<protein>
    <submittedName>
        <fullName evidence="6">Transcriptional regulator GcvA</fullName>
    </submittedName>
</protein>
<name>A0ABW9AV13_9BURK</name>
<dbReference type="InterPro" id="IPR058163">
    <property type="entry name" value="LysR-type_TF_proteobact-type"/>
</dbReference>
<feature type="domain" description="HTH lysR-type" evidence="5">
    <location>
        <begin position="6"/>
        <end position="63"/>
    </location>
</feature>
<dbReference type="Pfam" id="PF03466">
    <property type="entry name" value="LysR_substrate"/>
    <property type="match status" value="1"/>
</dbReference>
<dbReference type="Pfam" id="PF00126">
    <property type="entry name" value="HTH_1"/>
    <property type="match status" value="1"/>
</dbReference>
<keyword evidence="7" id="KW-1185">Reference proteome</keyword>
<dbReference type="PANTHER" id="PTHR30537">
    <property type="entry name" value="HTH-TYPE TRANSCRIPTIONAL REGULATOR"/>
    <property type="match status" value="1"/>
</dbReference>
<dbReference type="SUPFAM" id="SSF53850">
    <property type="entry name" value="Periplasmic binding protein-like II"/>
    <property type="match status" value="1"/>
</dbReference>
<gene>
    <name evidence="6" type="primary">gcvA</name>
    <name evidence="6" type="ORF">PQR57_25540</name>
</gene>
<evidence type="ECO:0000256" key="3">
    <source>
        <dbReference type="ARBA" id="ARBA00023125"/>
    </source>
</evidence>
<comment type="similarity">
    <text evidence="1">Belongs to the LysR transcriptional regulatory family.</text>
</comment>
<dbReference type="RefSeq" id="WP_408179226.1">
    <property type="nucleotide sequence ID" value="NZ_JAQQEZ010000020.1"/>
</dbReference>
<dbReference type="Gene3D" id="3.40.190.10">
    <property type="entry name" value="Periplasmic binding protein-like II"/>
    <property type="match status" value="2"/>
</dbReference>
<proteinExistence type="inferred from homology"/>